<evidence type="ECO:0000256" key="3">
    <source>
        <dbReference type="ARBA" id="ARBA00008848"/>
    </source>
</evidence>
<dbReference type="Gene3D" id="2.160.20.70">
    <property type="match status" value="1"/>
</dbReference>
<accession>A0A0K9PT38</accession>
<dbReference type="PANTHER" id="PTHR16052">
    <property type="entry name" value="TBCC DOMAIN-CONTAINING PROTEIN 1"/>
    <property type="match status" value="1"/>
</dbReference>
<keyword evidence="9" id="KW-1185">Reference proteome</keyword>
<keyword evidence="6" id="KW-0206">Cytoskeleton</keyword>
<proteinExistence type="inferred from homology"/>
<dbReference type="PROSITE" id="PS51329">
    <property type="entry name" value="C_CAP_COFACTOR_C"/>
    <property type="match status" value="1"/>
</dbReference>
<dbReference type="InterPro" id="IPR006599">
    <property type="entry name" value="CARP_motif"/>
</dbReference>
<dbReference type="InterPro" id="IPR012945">
    <property type="entry name" value="Tubulin-bd_cofactor_C_dom"/>
</dbReference>
<sequence>MGDDRSQSPLFILVRPRREAFDYGILPFLASNVNPTLFLSNLKNDFRSSLKIDASVLSDKLKVSKDRACFIIETIASILPDGVKLDDRGVVDVDHLILFLYLQNYKRMAPCRINKDSPAVSDVWPSISAFDKCISLDSPRQFLRSNSRHFIPSQADEDIHQLSYLQKNIANMLTLLLEPGEEKNRDSLVSILDRFEHLGILIQFFKDGHEEIPLRQAISFFLNSDENKPNLSDHVTRISEWVLHNIDVSLECSCHKVTEKENGQLNASDGSSNQTRNFVVSSPLPDVVECMSKISVVKKEHDLKGSSVKVMNCYDSVIYLLAPLKYATISGCSDSTVVLGAVGKTVRVEGCERLQIIMAAKRVCVINCRECIYYMGVNERPVFLGDNHKLQVAPYNTFYSQLNEHINQVSLNVNINRWNEPLVLGMTDLHDVSHSAGIDDVEAETPTCIDPQLFAKFVIPDWYRKESKDTPQSIEANPFVLPEKYTNNLMKIDMALDNVQQTFRDTQLAEENKRELIYSLHLHFKEWLYASGNVRQLYCLQDDCRLEQGLAQVRI</sequence>
<dbReference type="InterPro" id="IPR039589">
    <property type="entry name" value="TBCC1"/>
</dbReference>
<dbReference type="SMART" id="SM00673">
    <property type="entry name" value="CARP"/>
    <property type="match status" value="2"/>
</dbReference>
<evidence type="ECO:0000256" key="1">
    <source>
        <dbReference type="ARBA" id="ARBA00004300"/>
    </source>
</evidence>
<dbReference type="OrthoDB" id="427777at2759"/>
<dbReference type="GO" id="GO:0000922">
    <property type="term" value="C:spindle pole"/>
    <property type="evidence" value="ECO:0007669"/>
    <property type="project" value="UniProtKB-SubCell"/>
</dbReference>
<name>A0A0K9PT38_ZOSMR</name>
<comment type="subcellular location">
    <subcellularLocation>
        <location evidence="1">Cytoplasm</location>
        <location evidence="1">Cytoskeleton</location>
        <location evidence="1">Microtubule organizing center</location>
        <location evidence="1">Centrosome</location>
    </subcellularLocation>
    <subcellularLocation>
        <location evidence="2">Cytoplasm</location>
        <location evidence="2">Cytoskeleton</location>
        <location evidence="2">Spindle pole</location>
    </subcellularLocation>
</comment>
<comment type="caution">
    <text evidence="8">The sequence shown here is derived from an EMBL/GenBank/DDBJ whole genome shotgun (WGS) entry which is preliminary data.</text>
</comment>
<keyword evidence="5" id="KW-0963">Cytoplasm</keyword>
<evidence type="ECO:0000256" key="2">
    <source>
        <dbReference type="ARBA" id="ARBA00004647"/>
    </source>
</evidence>
<gene>
    <name evidence="8" type="ORF">ZOSMA_16G01810</name>
</gene>
<dbReference type="InterPro" id="IPR016098">
    <property type="entry name" value="CAP/MinC_C"/>
</dbReference>
<evidence type="ECO:0000313" key="8">
    <source>
        <dbReference type="EMBL" id="KMZ72208.1"/>
    </source>
</evidence>
<evidence type="ECO:0000313" key="9">
    <source>
        <dbReference type="Proteomes" id="UP000036987"/>
    </source>
</evidence>
<dbReference type="PANTHER" id="PTHR16052:SF0">
    <property type="entry name" value="TBCC DOMAIN-CONTAINING PROTEIN 1"/>
    <property type="match status" value="1"/>
</dbReference>
<feature type="domain" description="C-CAP/cofactor C-like" evidence="7">
    <location>
        <begin position="285"/>
        <end position="411"/>
    </location>
</feature>
<protein>
    <recommendedName>
        <fullName evidence="4">TBCC domain-containing protein 1</fullName>
    </recommendedName>
</protein>
<evidence type="ECO:0000256" key="4">
    <source>
        <dbReference type="ARBA" id="ARBA00017559"/>
    </source>
</evidence>
<comment type="similarity">
    <text evidence="3">Belongs to the TBCC family.</text>
</comment>
<dbReference type="AlphaFoldDB" id="A0A0K9PT38"/>
<reference evidence="9" key="1">
    <citation type="journal article" date="2016" name="Nature">
        <title>The genome of the seagrass Zostera marina reveals angiosperm adaptation to the sea.</title>
        <authorList>
            <person name="Olsen J.L."/>
            <person name="Rouze P."/>
            <person name="Verhelst B."/>
            <person name="Lin Y.-C."/>
            <person name="Bayer T."/>
            <person name="Collen J."/>
            <person name="Dattolo E."/>
            <person name="De Paoli E."/>
            <person name="Dittami S."/>
            <person name="Maumus F."/>
            <person name="Michel G."/>
            <person name="Kersting A."/>
            <person name="Lauritano C."/>
            <person name="Lohaus R."/>
            <person name="Toepel M."/>
            <person name="Tonon T."/>
            <person name="Vanneste K."/>
            <person name="Amirebrahimi M."/>
            <person name="Brakel J."/>
            <person name="Bostroem C."/>
            <person name="Chovatia M."/>
            <person name="Grimwood J."/>
            <person name="Jenkins J.W."/>
            <person name="Jueterbock A."/>
            <person name="Mraz A."/>
            <person name="Stam W.T."/>
            <person name="Tice H."/>
            <person name="Bornberg-Bauer E."/>
            <person name="Green P.J."/>
            <person name="Pearson G.A."/>
            <person name="Procaccini G."/>
            <person name="Duarte C.M."/>
            <person name="Schmutz J."/>
            <person name="Reusch T.B.H."/>
            <person name="Van de Peer Y."/>
        </authorList>
    </citation>
    <scope>NUCLEOTIDE SEQUENCE [LARGE SCALE GENOMIC DNA]</scope>
    <source>
        <strain evidence="9">cv. Finnish</strain>
    </source>
</reference>
<organism evidence="8 9">
    <name type="scientific">Zostera marina</name>
    <name type="common">Eelgrass</name>
    <dbReference type="NCBI Taxonomy" id="29655"/>
    <lineage>
        <taxon>Eukaryota</taxon>
        <taxon>Viridiplantae</taxon>
        <taxon>Streptophyta</taxon>
        <taxon>Embryophyta</taxon>
        <taxon>Tracheophyta</taxon>
        <taxon>Spermatophyta</taxon>
        <taxon>Magnoliopsida</taxon>
        <taxon>Liliopsida</taxon>
        <taxon>Zosteraceae</taxon>
        <taxon>Zostera</taxon>
    </lineage>
</organism>
<dbReference type="InterPro" id="IPR017901">
    <property type="entry name" value="C-CAP_CF_C-like"/>
</dbReference>
<dbReference type="Pfam" id="PF07986">
    <property type="entry name" value="TBCC"/>
    <property type="match status" value="1"/>
</dbReference>
<dbReference type="EMBL" id="LFYR01000643">
    <property type="protein sequence ID" value="KMZ72208.1"/>
    <property type="molecule type" value="Genomic_DNA"/>
</dbReference>
<evidence type="ECO:0000256" key="5">
    <source>
        <dbReference type="ARBA" id="ARBA00022490"/>
    </source>
</evidence>
<evidence type="ECO:0000256" key="6">
    <source>
        <dbReference type="ARBA" id="ARBA00023212"/>
    </source>
</evidence>
<dbReference type="Proteomes" id="UP000036987">
    <property type="component" value="Unassembled WGS sequence"/>
</dbReference>
<evidence type="ECO:0000259" key="7">
    <source>
        <dbReference type="PROSITE" id="PS51329"/>
    </source>
</evidence>